<dbReference type="EMBL" id="MLJI01000002">
    <property type="protein sequence ID" value="ORM89217.1"/>
    <property type="molecule type" value="Genomic_DNA"/>
</dbReference>
<dbReference type="EC" id="2.4.2.52" evidence="6"/>
<comment type="catalytic activity">
    <reaction evidence="1 6">
        <text>3'-dephospho-CoA + ATP = 2'-(5''-triphospho-alpha-D-ribosyl)-3'-dephospho-CoA + adenine</text>
        <dbReference type="Rhea" id="RHEA:15117"/>
        <dbReference type="ChEBI" id="CHEBI:16708"/>
        <dbReference type="ChEBI" id="CHEBI:30616"/>
        <dbReference type="ChEBI" id="CHEBI:57328"/>
        <dbReference type="ChEBI" id="CHEBI:61378"/>
        <dbReference type="EC" id="2.4.2.52"/>
    </reaction>
</comment>
<keyword evidence="8" id="KW-1185">Reference proteome</keyword>
<dbReference type="STRING" id="55209.HA50_21435"/>
<evidence type="ECO:0000256" key="6">
    <source>
        <dbReference type="HAMAP-Rule" id="MF_00397"/>
    </source>
</evidence>
<name>A0A1X1EJT9_PANCY</name>
<evidence type="ECO:0000256" key="2">
    <source>
        <dbReference type="ARBA" id="ARBA00006812"/>
    </source>
</evidence>
<keyword evidence="3 6" id="KW-0808">Transferase</keyword>
<accession>A0A1X1EJT9</accession>
<dbReference type="Gene3D" id="1.10.4200.10">
    <property type="entry name" value="Triphosphoribosyl-dephospho-CoA protein"/>
    <property type="match status" value="2"/>
</dbReference>
<gene>
    <name evidence="6" type="primary">citG</name>
    <name evidence="7" type="ORF">HA50_21435</name>
</gene>
<dbReference type="RefSeq" id="WP_084878924.1">
    <property type="nucleotide sequence ID" value="NZ_JAGGMY010000006.1"/>
</dbReference>
<evidence type="ECO:0000313" key="8">
    <source>
        <dbReference type="Proteomes" id="UP000193749"/>
    </source>
</evidence>
<keyword evidence="5 6" id="KW-0067">ATP-binding</keyword>
<reference evidence="7 8" key="1">
    <citation type="journal article" date="2017" name="Antonie Van Leeuwenhoek">
        <title>Phylogenomic resolution of the bacterial genus Pantoea and its relationship with Erwinia and Tatumella.</title>
        <authorList>
            <person name="Palmer M."/>
            <person name="Steenkamp E.T."/>
            <person name="Coetzee M.P."/>
            <person name="Chan W.Y."/>
            <person name="van Zyl E."/>
            <person name="De Maayer P."/>
            <person name="Coutinho T.A."/>
            <person name="Blom J."/>
            <person name="Smits T.H."/>
            <person name="Duffy B."/>
            <person name="Venter S.N."/>
        </authorList>
    </citation>
    <scope>NUCLEOTIDE SEQUENCE [LARGE SCALE GENOMIC DNA]</scope>
    <source>
        <strain evidence="7 8">LMG 2657</strain>
    </source>
</reference>
<dbReference type="PANTHER" id="PTHR30201">
    <property type="entry name" value="TRIPHOSPHORIBOSYL-DEPHOSPHO-COA SYNTHASE"/>
    <property type="match status" value="1"/>
</dbReference>
<dbReference type="AlphaFoldDB" id="A0A1X1EJT9"/>
<comment type="caution">
    <text evidence="7">The sequence shown here is derived from an EMBL/GenBank/DDBJ whole genome shotgun (WGS) entry which is preliminary data.</text>
</comment>
<dbReference type="Proteomes" id="UP000193749">
    <property type="component" value="Unassembled WGS sequence"/>
</dbReference>
<evidence type="ECO:0000256" key="5">
    <source>
        <dbReference type="ARBA" id="ARBA00022840"/>
    </source>
</evidence>
<evidence type="ECO:0000256" key="3">
    <source>
        <dbReference type="ARBA" id="ARBA00022679"/>
    </source>
</evidence>
<dbReference type="PANTHER" id="PTHR30201:SF2">
    <property type="entry name" value="2-(5''-TRIPHOSPHORIBOSYL)-3'-DEPHOSPHOCOENZYME-A SYNTHASE"/>
    <property type="match status" value="1"/>
</dbReference>
<keyword evidence="4 6" id="KW-0547">Nucleotide-binding</keyword>
<dbReference type="GO" id="GO:0051191">
    <property type="term" value="P:prosthetic group biosynthetic process"/>
    <property type="evidence" value="ECO:0007669"/>
    <property type="project" value="TreeGrafter"/>
</dbReference>
<organism evidence="7 8">
    <name type="scientific">Pantoea cypripedii</name>
    <name type="common">Pectobacterium cypripedii</name>
    <name type="synonym">Erwinia cypripedii</name>
    <dbReference type="NCBI Taxonomy" id="55209"/>
    <lineage>
        <taxon>Bacteria</taxon>
        <taxon>Pseudomonadati</taxon>
        <taxon>Pseudomonadota</taxon>
        <taxon>Gammaproteobacteria</taxon>
        <taxon>Enterobacterales</taxon>
        <taxon>Erwiniaceae</taxon>
        <taxon>Pantoea</taxon>
    </lineage>
</organism>
<proteinExistence type="inferred from homology"/>
<evidence type="ECO:0000256" key="1">
    <source>
        <dbReference type="ARBA" id="ARBA00001210"/>
    </source>
</evidence>
<dbReference type="Pfam" id="PF01874">
    <property type="entry name" value="CitG"/>
    <property type="match status" value="1"/>
</dbReference>
<dbReference type="HAMAP" id="MF_00397">
    <property type="entry name" value="CitG"/>
    <property type="match status" value="1"/>
</dbReference>
<protein>
    <recommendedName>
        <fullName evidence="6">Probable 2-(5''-triphosphoribosyl)-3'-dephosphocoenzyme-A synthase</fullName>
        <shortName evidence="6">2-(5''-triphosphoribosyl)-3'-dephospho-CoA synthase</shortName>
        <ecNumber evidence="6">2.4.2.52</ecNumber>
    </recommendedName>
</protein>
<sequence>MAGLLAIKTATPDVPELAARALRLELDLTPKPGLVDRANSGSHQDMDHGLMLTSIATITPWLAVFSRQGAEHAQQPAAEQLRLLRPAGMACEQAMLEATGGVNTHKGGIFSLGLLCFAAGRLQGQRRRVSADALCRQVSEICGGLVARELVNRKQWYTAGERQFRDYGLTGARGEVESGFATVRNAVLPFWHHEQGERRLQHALLRLMASNPDSNLLSRGGMAGLRYVQDYAATLLATGWDNAALCQMDQALMARRLSPGGSADLLAVAWLLAELG</sequence>
<dbReference type="OrthoDB" id="114886at2"/>
<comment type="similarity">
    <text evidence="2 6">Belongs to the CitG/MdcB family.</text>
</comment>
<dbReference type="GO" id="GO:0046917">
    <property type="term" value="F:triphosphoribosyl-dephospho-CoA synthase activity"/>
    <property type="evidence" value="ECO:0007669"/>
    <property type="project" value="UniProtKB-UniRule"/>
</dbReference>
<dbReference type="InterPro" id="IPR002736">
    <property type="entry name" value="CitG"/>
</dbReference>
<dbReference type="InterPro" id="IPR017551">
    <property type="entry name" value="TriPribosyl-deP-CoA_syn_CitG"/>
</dbReference>
<dbReference type="GO" id="GO:0005524">
    <property type="term" value="F:ATP binding"/>
    <property type="evidence" value="ECO:0007669"/>
    <property type="project" value="UniProtKB-KW"/>
</dbReference>
<dbReference type="NCBIfam" id="TIGR03125">
    <property type="entry name" value="citrate_citG"/>
    <property type="match status" value="1"/>
</dbReference>
<evidence type="ECO:0000313" key="7">
    <source>
        <dbReference type="EMBL" id="ORM89217.1"/>
    </source>
</evidence>
<evidence type="ECO:0000256" key="4">
    <source>
        <dbReference type="ARBA" id="ARBA00022741"/>
    </source>
</evidence>